<dbReference type="GO" id="GO:0016746">
    <property type="term" value="F:acyltransferase activity"/>
    <property type="evidence" value="ECO:0007669"/>
    <property type="project" value="UniProtKB-KW"/>
</dbReference>
<dbReference type="InterPro" id="IPR016181">
    <property type="entry name" value="Acyl_CoA_acyltransferase"/>
</dbReference>
<organism evidence="4 5">
    <name type="scientific">Archangium lansingense</name>
    <dbReference type="NCBI Taxonomy" id="2995310"/>
    <lineage>
        <taxon>Bacteria</taxon>
        <taxon>Pseudomonadati</taxon>
        <taxon>Myxococcota</taxon>
        <taxon>Myxococcia</taxon>
        <taxon>Myxococcales</taxon>
        <taxon>Cystobacterineae</taxon>
        <taxon>Archangiaceae</taxon>
        <taxon>Archangium</taxon>
    </lineage>
</organism>
<dbReference type="InterPro" id="IPR050832">
    <property type="entry name" value="Bact_Acetyltransf"/>
</dbReference>
<keyword evidence="2 4" id="KW-0012">Acyltransferase</keyword>
<reference evidence="4 5" key="1">
    <citation type="submission" date="2022-11" db="EMBL/GenBank/DDBJ databases">
        <title>Minimal conservation of predation-associated metabolite biosynthetic gene clusters underscores biosynthetic potential of Myxococcota including descriptions for ten novel species: Archangium lansinium sp. nov., Myxococcus landrumus sp. nov., Nannocystis bai.</title>
        <authorList>
            <person name="Ahearne A."/>
            <person name="Stevens C."/>
            <person name="Phillips K."/>
        </authorList>
    </citation>
    <scope>NUCLEOTIDE SEQUENCE [LARGE SCALE GENOMIC DNA]</scope>
    <source>
        <strain evidence="4 5">MIWBW</strain>
    </source>
</reference>
<accession>A0ABT4APR5</accession>
<name>A0ABT4APR5_9BACT</name>
<dbReference type="RefSeq" id="WP_267542115.1">
    <property type="nucleotide sequence ID" value="NZ_JAPNKA010000001.1"/>
</dbReference>
<comment type="caution">
    <text evidence="4">The sequence shown here is derived from an EMBL/GenBank/DDBJ whole genome shotgun (WGS) entry which is preliminary data.</text>
</comment>
<dbReference type="Pfam" id="PF00583">
    <property type="entry name" value="Acetyltransf_1"/>
    <property type="match status" value="1"/>
</dbReference>
<evidence type="ECO:0000313" key="4">
    <source>
        <dbReference type="EMBL" id="MCY1083591.1"/>
    </source>
</evidence>
<dbReference type="SUPFAM" id="SSF55729">
    <property type="entry name" value="Acyl-CoA N-acyltransferases (Nat)"/>
    <property type="match status" value="1"/>
</dbReference>
<dbReference type="EMBL" id="JAPNKA010000001">
    <property type="protein sequence ID" value="MCY1083591.1"/>
    <property type="molecule type" value="Genomic_DNA"/>
</dbReference>
<dbReference type="Gene3D" id="3.40.630.30">
    <property type="match status" value="1"/>
</dbReference>
<dbReference type="PROSITE" id="PS51186">
    <property type="entry name" value="GNAT"/>
    <property type="match status" value="1"/>
</dbReference>
<keyword evidence="1 4" id="KW-0808">Transferase</keyword>
<keyword evidence="5" id="KW-1185">Reference proteome</keyword>
<gene>
    <name evidence="4" type="ORF">OV287_55045</name>
</gene>
<sequence>MAPRGEVLFEVGEHRIRRVSEEDAPLIRALGERCLEHIELHYGSPPDPGQMIRELLTDLPPGKTLGDKFGMGVFDGADRLVGAIDVIRDYPEPREWYLGLLVLEPNQRNQGLGAKLMDALTWWLLQRDAAWLRLAVSEHNAAGQRFWRRRGFQPVKQVLAEFGNKKSVFHVMRRALEVQ</sequence>
<dbReference type="EC" id="2.3.1.-" evidence="4"/>
<dbReference type="PANTHER" id="PTHR43877">
    <property type="entry name" value="AMINOALKYLPHOSPHONATE N-ACETYLTRANSFERASE-RELATED-RELATED"/>
    <property type="match status" value="1"/>
</dbReference>
<proteinExistence type="predicted"/>
<evidence type="ECO:0000313" key="5">
    <source>
        <dbReference type="Proteomes" id="UP001207654"/>
    </source>
</evidence>
<dbReference type="Proteomes" id="UP001207654">
    <property type="component" value="Unassembled WGS sequence"/>
</dbReference>
<evidence type="ECO:0000256" key="1">
    <source>
        <dbReference type="ARBA" id="ARBA00022679"/>
    </source>
</evidence>
<evidence type="ECO:0000259" key="3">
    <source>
        <dbReference type="PROSITE" id="PS51186"/>
    </source>
</evidence>
<feature type="domain" description="N-acetyltransferase" evidence="3">
    <location>
        <begin position="14"/>
        <end position="177"/>
    </location>
</feature>
<evidence type="ECO:0000256" key="2">
    <source>
        <dbReference type="ARBA" id="ARBA00023315"/>
    </source>
</evidence>
<dbReference type="InterPro" id="IPR000182">
    <property type="entry name" value="GNAT_dom"/>
</dbReference>
<dbReference type="CDD" id="cd04301">
    <property type="entry name" value="NAT_SF"/>
    <property type="match status" value="1"/>
</dbReference>
<protein>
    <submittedName>
        <fullName evidence="4">GNAT family N-acetyltransferase</fullName>
        <ecNumber evidence="4">2.3.1.-</ecNumber>
    </submittedName>
</protein>